<organism evidence="1 2">
    <name type="scientific">Crenichthys baileyi</name>
    <name type="common">White River springfish</name>
    <dbReference type="NCBI Taxonomy" id="28760"/>
    <lineage>
        <taxon>Eukaryota</taxon>
        <taxon>Metazoa</taxon>
        <taxon>Chordata</taxon>
        <taxon>Craniata</taxon>
        <taxon>Vertebrata</taxon>
        <taxon>Euteleostomi</taxon>
        <taxon>Actinopterygii</taxon>
        <taxon>Neopterygii</taxon>
        <taxon>Teleostei</taxon>
        <taxon>Neoteleostei</taxon>
        <taxon>Acanthomorphata</taxon>
        <taxon>Ovalentaria</taxon>
        <taxon>Atherinomorphae</taxon>
        <taxon>Cyprinodontiformes</taxon>
        <taxon>Goodeidae</taxon>
        <taxon>Crenichthys</taxon>
    </lineage>
</organism>
<evidence type="ECO:0000313" key="1">
    <source>
        <dbReference type="EMBL" id="KAK5620234.1"/>
    </source>
</evidence>
<keyword evidence="2" id="KW-1185">Reference proteome</keyword>
<reference evidence="1 2" key="1">
    <citation type="submission" date="2021-06" db="EMBL/GenBank/DDBJ databases">
        <authorList>
            <person name="Palmer J.M."/>
        </authorList>
    </citation>
    <scope>NUCLEOTIDE SEQUENCE [LARGE SCALE GENOMIC DNA]</scope>
    <source>
        <strain evidence="1 2">MEX-2019</strain>
        <tissue evidence="1">Muscle</tissue>
    </source>
</reference>
<comment type="caution">
    <text evidence="1">The sequence shown here is derived from an EMBL/GenBank/DDBJ whole genome shotgun (WGS) entry which is preliminary data.</text>
</comment>
<gene>
    <name evidence="1" type="ORF">CRENBAI_026846</name>
</gene>
<name>A0AAV9SFR8_9TELE</name>
<sequence>MEAMCRGRDGMIVSLLGREPSCHVQCLQYKPSFMSPLHLLGRFPPVWQRLRQLKPASISEPWLEASHVLHQGEQGSMPQPPRLSSVWVGTTSVLACVSAPLRCASSHCIGTPVVERRPGVLVPVAKMPPVLLHGGSGRALHCSTPPQGPRTCSTCLKVFEPASHFLPPARCQGCPVSEISNEGVQVDPPCVPVPELLRGPQPSDFPCGFKFPEPLGQPPGKVLSGFLLLLASKFPALLLPAPRTV</sequence>
<protein>
    <submittedName>
        <fullName evidence="1">Uncharacterized protein</fullName>
    </submittedName>
</protein>
<evidence type="ECO:0000313" key="2">
    <source>
        <dbReference type="Proteomes" id="UP001311232"/>
    </source>
</evidence>
<dbReference type="AlphaFoldDB" id="A0AAV9SFR8"/>
<accession>A0AAV9SFR8</accession>
<proteinExistence type="predicted"/>
<dbReference type="Proteomes" id="UP001311232">
    <property type="component" value="Unassembled WGS sequence"/>
</dbReference>
<dbReference type="EMBL" id="JAHHUM010000380">
    <property type="protein sequence ID" value="KAK5620234.1"/>
    <property type="molecule type" value="Genomic_DNA"/>
</dbReference>